<dbReference type="EMBL" id="JAVAIL010000001">
    <property type="protein sequence ID" value="MDP4538149.1"/>
    <property type="molecule type" value="Genomic_DNA"/>
</dbReference>
<keyword evidence="4" id="KW-1185">Reference proteome</keyword>
<dbReference type="PANTHER" id="PTHR46268">
    <property type="entry name" value="STRESS RESPONSE PROTEIN NHAX"/>
    <property type="match status" value="1"/>
</dbReference>
<proteinExistence type="inferred from homology"/>
<dbReference type="Proteomes" id="UP001235664">
    <property type="component" value="Unassembled WGS sequence"/>
</dbReference>
<comment type="caution">
    <text evidence="3">The sequence shown here is derived from an EMBL/GenBank/DDBJ whole genome shotgun (WGS) entry which is preliminary data.</text>
</comment>
<accession>A0ABT9H521</accession>
<sequence length="140" mass="14892">MYSSVLVPVDLDEPSSWAGAVPAGLALARCFGARITLGTIVPDSLATREAQWSGIGYRRLLDTAAARLASLAEELRGDAELATRVGSGPIARGILDLAQSVEADLIVLSSHRPEMKDWLIGAQAARVVRHARCSVMVVRD</sequence>
<reference evidence="3 4" key="1">
    <citation type="submission" date="2023-08" db="EMBL/GenBank/DDBJ databases">
        <title>genomic of DY56.</title>
        <authorList>
            <person name="Wang Y."/>
        </authorList>
    </citation>
    <scope>NUCLEOTIDE SEQUENCE [LARGE SCALE GENOMIC DNA]</scope>
    <source>
        <strain evidence="3 4">DY56-A-20</strain>
    </source>
</reference>
<dbReference type="InterPro" id="IPR006016">
    <property type="entry name" value="UspA"/>
</dbReference>
<dbReference type="RefSeq" id="WP_305928298.1">
    <property type="nucleotide sequence ID" value="NZ_JAVAIL010000001.1"/>
</dbReference>
<evidence type="ECO:0000313" key="3">
    <source>
        <dbReference type="EMBL" id="MDP4538149.1"/>
    </source>
</evidence>
<dbReference type="PANTHER" id="PTHR46268:SF6">
    <property type="entry name" value="UNIVERSAL STRESS PROTEIN UP12"/>
    <property type="match status" value="1"/>
</dbReference>
<evidence type="ECO:0000256" key="1">
    <source>
        <dbReference type="ARBA" id="ARBA00008791"/>
    </source>
</evidence>
<dbReference type="InterPro" id="IPR014729">
    <property type="entry name" value="Rossmann-like_a/b/a_fold"/>
</dbReference>
<dbReference type="Gene3D" id="3.40.50.620">
    <property type="entry name" value="HUPs"/>
    <property type="match status" value="1"/>
</dbReference>
<feature type="domain" description="UspA" evidence="2">
    <location>
        <begin position="1"/>
        <end position="139"/>
    </location>
</feature>
<protein>
    <submittedName>
        <fullName evidence="3">Universal stress protein</fullName>
    </submittedName>
</protein>
<dbReference type="PRINTS" id="PR01438">
    <property type="entry name" value="UNVRSLSTRESS"/>
</dbReference>
<evidence type="ECO:0000313" key="4">
    <source>
        <dbReference type="Proteomes" id="UP001235664"/>
    </source>
</evidence>
<organism evidence="3 4">
    <name type="scientific">Qipengyuania benthica</name>
    <dbReference type="NCBI Taxonomy" id="3067651"/>
    <lineage>
        <taxon>Bacteria</taxon>
        <taxon>Pseudomonadati</taxon>
        <taxon>Pseudomonadota</taxon>
        <taxon>Alphaproteobacteria</taxon>
        <taxon>Sphingomonadales</taxon>
        <taxon>Erythrobacteraceae</taxon>
        <taxon>Qipengyuania</taxon>
    </lineage>
</organism>
<comment type="similarity">
    <text evidence="1">Belongs to the universal stress protein A family.</text>
</comment>
<dbReference type="Pfam" id="PF00582">
    <property type="entry name" value="Usp"/>
    <property type="match status" value="1"/>
</dbReference>
<name>A0ABT9H521_9SPHN</name>
<dbReference type="InterPro" id="IPR006015">
    <property type="entry name" value="Universal_stress_UspA"/>
</dbReference>
<dbReference type="CDD" id="cd00293">
    <property type="entry name" value="USP-like"/>
    <property type="match status" value="1"/>
</dbReference>
<dbReference type="SUPFAM" id="SSF52402">
    <property type="entry name" value="Adenine nucleotide alpha hydrolases-like"/>
    <property type="match status" value="1"/>
</dbReference>
<evidence type="ECO:0000259" key="2">
    <source>
        <dbReference type="Pfam" id="PF00582"/>
    </source>
</evidence>
<gene>
    <name evidence="3" type="ORF">Q9K01_00725</name>
</gene>